<comment type="similarity">
    <text evidence="1">Belongs to the UPF0065 (bug) family.</text>
</comment>
<dbReference type="AlphaFoldDB" id="A0A1H9PA07"/>
<dbReference type="InterPro" id="IPR005064">
    <property type="entry name" value="BUG"/>
</dbReference>
<dbReference type="SUPFAM" id="SSF53850">
    <property type="entry name" value="Periplasmic binding protein-like II"/>
    <property type="match status" value="1"/>
</dbReference>
<proteinExistence type="inferred from homology"/>
<dbReference type="Pfam" id="PF03401">
    <property type="entry name" value="TctC"/>
    <property type="match status" value="1"/>
</dbReference>
<dbReference type="RefSeq" id="WP_091458013.1">
    <property type="nucleotide sequence ID" value="NZ_FOGD01000008.1"/>
</dbReference>
<evidence type="ECO:0000256" key="1">
    <source>
        <dbReference type="ARBA" id="ARBA00006987"/>
    </source>
</evidence>
<dbReference type="Gene3D" id="3.40.190.150">
    <property type="entry name" value="Bordetella uptake gene, domain 1"/>
    <property type="match status" value="1"/>
</dbReference>
<name>A0A1H9PA07_9BURK</name>
<evidence type="ECO:0000313" key="3">
    <source>
        <dbReference type="Proteomes" id="UP000199766"/>
    </source>
</evidence>
<accession>A0A1H9PA07</accession>
<dbReference type="Proteomes" id="UP000199766">
    <property type="component" value="Unassembled WGS sequence"/>
</dbReference>
<dbReference type="PANTHER" id="PTHR42928:SF5">
    <property type="entry name" value="BLR1237 PROTEIN"/>
    <property type="match status" value="1"/>
</dbReference>
<keyword evidence="3" id="KW-1185">Reference proteome</keyword>
<keyword evidence="2" id="KW-0675">Receptor</keyword>
<dbReference type="InterPro" id="IPR042100">
    <property type="entry name" value="Bug_dom1"/>
</dbReference>
<dbReference type="Gene3D" id="3.40.190.10">
    <property type="entry name" value="Periplasmic binding protein-like II"/>
    <property type="match status" value="1"/>
</dbReference>
<reference evidence="2 3" key="1">
    <citation type="submission" date="2016-10" db="EMBL/GenBank/DDBJ databases">
        <authorList>
            <person name="de Groot N.N."/>
        </authorList>
    </citation>
    <scope>NUCLEOTIDE SEQUENCE [LARGE SCALE GENOMIC DNA]</scope>
    <source>
        <strain evidence="2 3">ATCC 35958</strain>
    </source>
</reference>
<gene>
    <name evidence="2" type="ORF">SAMN02982919_02417</name>
</gene>
<sequence length="342" mass="36560">MPIARRKILKQLLVGSSGLGWALARAQPWPSKPVKIVVPFPAGGYADAYARILAEHMTLAWGQSVTVHNRTGNGGMLAASEVAQAAGNGYTLLMGTVGTHAINASLLARLPYHPVNDFSAISFVVEAEGVLVVPASSPAKTVQELLEWARTQKNLSFASAGLGSTSHLAGELFRQKNRLDLTHIPYKGNSPALVDLIGGQTTMMFATLQTVIPYLQSRRLRALAVLGALGATPSPWVQGLPSLAQSPWMGKTLANWAGLFGAAGMPAVVVQKIHAQVQRILQLPTVQARMTAEGMRFVPMGSDTFAQFVRAEIASWHDIVRASGATVNEGRFSPRQTNLWLG</sequence>
<dbReference type="OrthoDB" id="8678477at2"/>
<dbReference type="PIRSF" id="PIRSF017082">
    <property type="entry name" value="YflP"/>
    <property type="match status" value="1"/>
</dbReference>
<protein>
    <submittedName>
        <fullName evidence="2">Tripartite-type tricarboxylate transporter, receptor component TctC</fullName>
    </submittedName>
</protein>
<evidence type="ECO:0000313" key="2">
    <source>
        <dbReference type="EMBL" id="SER45020.1"/>
    </source>
</evidence>
<dbReference type="PANTHER" id="PTHR42928">
    <property type="entry name" value="TRICARBOXYLATE-BINDING PROTEIN"/>
    <property type="match status" value="1"/>
</dbReference>
<dbReference type="CDD" id="cd07012">
    <property type="entry name" value="PBP2_Bug_TTT"/>
    <property type="match status" value="1"/>
</dbReference>
<dbReference type="STRING" id="180197.SAMN02982919_02417"/>
<organism evidence="2 3">
    <name type="scientific">Giesbergeria anulus</name>
    <dbReference type="NCBI Taxonomy" id="180197"/>
    <lineage>
        <taxon>Bacteria</taxon>
        <taxon>Pseudomonadati</taxon>
        <taxon>Pseudomonadota</taxon>
        <taxon>Betaproteobacteria</taxon>
        <taxon>Burkholderiales</taxon>
        <taxon>Comamonadaceae</taxon>
        <taxon>Giesbergeria</taxon>
    </lineage>
</organism>
<dbReference type="EMBL" id="FOGD01000008">
    <property type="protein sequence ID" value="SER45020.1"/>
    <property type="molecule type" value="Genomic_DNA"/>
</dbReference>